<accession>A0A2T1DG60</accession>
<evidence type="ECO:0000256" key="2">
    <source>
        <dbReference type="ARBA" id="ARBA00023136"/>
    </source>
</evidence>
<evidence type="ECO:0000256" key="4">
    <source>
        <dbReference type="ARBA" id="ARBA00023288"/>
    </source>
</evidence>
<proteinExistence type="predicted"/>
<dbReference type="InterPro" id="IPR036328">
    <property type="entry name" value="MliC_sf"/>
</dbReference>
<dbReference type="AlphaFoldDB" id="A0A2T1DG60"/>
<evidence type="ECO:0000313" key="7">
    <source>
        <dbReference type="Proteomes" id="UP000238634"/>
    </source>
</evidence>
<evidence type="ECO:0000256" key="1">
    <source>
        <dbReference type="ARBA" id="ARBA00022729"/>
    </source>
</evidence>
<keyword evidence="3" id="KW-0564">Palmitate</keyword>
<organism evidence="6 7">
    <name type="scientific">Phormidesmis priestleyi ULC007</name>
    <dbReference type="NCBI Taxonomy" id="1920490"/>
    <lineage>
        <taxon>Bacteria</taxon>
        <taxon>Bacillati</taxon>
        <taxon>Cyanobacteriota</taxon>
        <taxon>Cyanophyceae</taxon>
        <taxon>Leptolyngbyales</taxon>
        <taxon>Leptolyngbyaceae</taxon>
        <taxon>Phormidesmis</taxon>
    </lineage>
</organism>
<dbReference type="EMBL" id="PVWG01000010">
    <property type="protein sequence ID" value="PSB19468.1"/>
    <property type="molecule type" value="Genomic_DNA"/>
</dbReference>
<evidence type="ECO:0000256" key="3">
    <source>
        <dbReference type="ARBA" id="ARBA00023139"/>
    </source>
</evidence>
<feature type="domain" description="C-type lysozyme inhibitor" evidence="5">
    <location>
        <begin position="11"/>
        <end position="72"/>
    </location>
</feature>
<protein>
    <recommendedName>
        <fullName evidence="5">C-type lysozyme inhibitor domain-containing protein</fullName>
    </recommendedName>
</protein>
<gene>
    <name evidence="6" type="ORF">C7B65_11150</name>
</gene>
<dbReference type="SUPFAM" id="SSF141488">
    <property type="entry name" value="YdhA-like"/>
    <property type="match status" value="1"/>
</dbReference>
<reference evidence="6 7" key="1">
    <citation type="submission" date="2018-02" db="EMBL/GenBank/DDBJ databases">
        <authorList>
            <person name="Cohen D.B."/>
            <person name="Kent A.D."/>
        </authorList>
    </citation>
    <scope>NUCLEOTIDE SEQUENCE [LARGE SCALE GENOMIC DNA]</scope>
    <source>
        <strain evidence="6 7">ULC007</strain>
    </source>
</reference>
<sequence>MFCLHLCHENTCSQGKAFVATFTQDKAKVTLLDTRQVLRMRQVRSGSGIQYVNAGYHLFSKGKEARIEINNKPAYENCVTP</sequence>
<keyword evidence="7" id="KW-1185">Reference proteome</keyword>
<dbReference type="Proteomes" id="UP000238634">
    <property type="component" value="Unassembled WGS sequence"/>
</dbReference>
<dbReference type="Pfam" id="PF09864">
    <property type="entry name" value="MliC"/>
    <property type="match status" value="1"/>
</dbReference>
<comment type="caution">
    <text evidence="6">The sequence shown here is derived from an EMBL/GenBank/DDBJ whole genome shotgun (WGS) entry which is preliminary data.</text>
</comment>
<keyword evidence="4" id="KW-0449">Lipoprotein</keyword>
<dbReference type="Gene3D" id="2.40.128.200">
    <property type="match status" value="1"/>
</dbReference>
<keyword evidence="2" id="KW-0472">Membrane</keyword>
<reference evidence="6 7" key="2">
    <citation type="submission" date="2018-03" db="EMBL/GenBank/DDBJ databases">
        <title>The ancient ancestry and fast evolution of plastids.</title>
        <authorList>
            <person name="Moore K.R."/>
            <person name="Magnabosco C."/>
            <person name="Momper L."/>
            <person name="Gold D.A."/>
            <person name="Bosak T."/>
            <person name="Fournier G.P."/>
        </authorList>
    </citation>
    <scope>NUCLEOTIDE SEQUENCE [LARGE SCALE GENOMIC DNA]</scope>
    <source>
        <strain evidence="6 7">ULC007</strain>
    </source>
</reference>
<name>A0A2T1DG60_9CYAN</name>
<evidence type="ECO:0000259" key="5">
    <source>
        <dbReference type="Pfam" id="PF09864"/>
    </source>
</evidence>
<dbReference type="InterPro" id="IPR018660">
    <property type="entry name" value="MliC"/>
</dbReference>
<evidence type="ECO:0000313" key="6">
    <source>
        <dbReference type="EMBL" id="PSB19468.1"/>
    </source>
</evidence>
<keyword evidence="1" id="KW-0732">Signal</keyword>